<organism evidence="1">
    <name type="scientific">Homo sapiens</name>
    <name type="common">Human</name>
    <dbReference type="NCBI Taxonomy" id="9606"/>
    <lineage>
        <taxon>Eukaryota</taxon>
        <taxon>Metazoa</taxon>
        <taxon>Chordata</taxon>
        <taxon>Craniata</taxon>
        <taxon>Vertebrata</taxon>
        <taxon>Euteleostomi</taxon>
        <taxon>Mammalia</taxon>
        <taxon>Eutheria</taxon>
        <taxon>Euarchontoglires</taxon>
        <taxon>Primates</taxon>
        <taxon>Haplorrhini</taxon>
        <taxon>Catarrhini</taxon>
        <taxon>Hominidae</taxon>
        <taxon>Homo</taxon>
    </lineage>
</organism>
<dbReference type="EMBL" id="HF583700">
    <property type="protein sequence ID" value="CCQ43197.1"/>
    <property type="molecule type" value="Genomic_DNA"/>
</dbReference>
<name>L8EC99_HUMAN</name>
<dbReference type="ChiTaRS" id="SMARCD1">
    <property type="organism name" value="human"/>
</dbReference>
<dbReference type="AlphaFoldDB" id="L8EC99"/>
<accession>L8EC99</accession>
<reference evidence="1" key="1">
    <citation type="journal article" date="2013" name="PLoS ONE">
        <title>Direct detection of alternative open reading frames translation products in human significantly expands the proteome.</title>
        <authorList>
            <person name="Vanderperre B."/>
            <person name="Lucier J.-F."/>
            <person name="Motard J."/>
            <person name="Tremblay G."/>
            <person name="Vanderperre S."/>
            <person name="Wisztorski M."/>
            <person name="Salzet M."/>
            <person name="Boisvert F.-M."/>
            <person name="Roucou X."/>
        </authorList>
    </citation>
    <scope>NUCLEOTIDE SEQUENCE</scope>
</reference>
<gene>
    <name evidence="1" type="primary">SMARCD1</name>
</gene>
<sequence length="82" mass="9144">MLLVQGQHQNEEGLTRHLLSSSFTLSLPTPSFPLPHKVPMCLYPPLVYIGPLDSVRERTCSGNECLEWIGPQARWSSRGPAN</sequence>
<dbReference type="OrthoDB" id="10263741at2759"/>
<evidence type="ECO:0000313" key="1">
    <source>
        <dbReference type="EMBL" id="CCQ43197.1"/>
    </source>
</evidence>
<protein>
    <submittedName>
        <fullName evidence="1">Alternative protein SMARCD1</fullName>
    </submittedName>
</protein>
<proteinExistence type="predicted"/>